<organism evidence="7 8">
    <name type="scientific">Cordyceps fumosorosea (strain ARSEF 2679)</name>
    <name type="common">Isaria fumosorosea</name>
    <dbReference type="NCBI Taxonomy" id="1081104"/>
    <lineage>
        <taxon>Eukaryota</taxon>
        <taxon>Fungi</taxon>
        <taxon>Dikarya</taxon>
        <taxon>Ascomycota</taxon>
        <taxon>Pezizomycotina</taxon>
        <taxon>Sordariomycetes</taxon>
        <taxon>Hypocreomycetidae</taxon>
        <taxon>Hypocreales</taxon>
        <taxon>Cordycipitaceae</taxon>
        <taxon>Cordyceps</taxon>
    </lineage>
</organism>
<dbReference type="Gene3D" id="1.10.10.60">
    <property type="entry name" value="Homeodomain-like"/>
    <property type="match status" value="1"/>
</dbReference>
<keyword evidence="8" id="KW-1185">Reference proteome</keyword>
<keyword evidence="3 4" id="KW-0371">Homeobox</keyword>
<dbReference type="CDD" id="cd00086">
    <property type="entry name" value="homeodomain"/>
    <property type="match status" value="1"/>
</dbReference>
<dbReference type="InterPro" id="IPR050720">
    <property type="entry name" value="Engrailed_Homeobox_TFs"/>
</dbReference>
<feature type="region of interest" description="Disordered" evidence="5">
    <location>
        <begin position="175"/>
        <end position="257"/>
    </location>
</feature>
<accession>A0A168B3B1</accession>
<dbReference type="PANTHER" id="PTHR24341:SF6">
    <property type="entry name" value="HOMEOBOX PROTEIN INVECTED"/>
    <property type="match status" value="1"/>
</dbReference>
<dbReference type="STRING" id="1081104.A0A168B3B1"/>
<dbReference type="GO" id="GO:0016586">
    <property type="term" value="C:RSC-type complex"/>
    <property type="evidence" value="ECO:0007669"/>
    <property type="project" value="TreeGrafter"/>
</dbReference>
<dbReference type="AlphaFoldDB" id="A0A168B3B1"/>
<evidence type="ECO:0000256" key="4">
    <source>
        <dbReference type="RuleBase" id="RU000682"/>
    </source>
</evidence>
<keyword evidence="3 4" id="KW-0238">DNA-binding</keyword>
<keyword evidence="2 3" id="KW-0539">Nucleus</keyword>
<evidence type="ECO:0000256" key="5">
    <source>
        <dbReference type="SAM" id="MobiDB-lite"/>
    </source>
</evidence>
<evidence type="ECO:0000313" key="8">
    <source>
        <dbReference type="Proteomes" id="UP000076744"/>
    </source>
</evidence>
<dbReference type="Proteomes" id="UP000076744">
    <property type="component" value="Unassembled WGS sequence"/>
</dbReference>
<dbReference type="GO" id="GO:0006357">
    <property type="term" value="P:regulation of transcription by RNA polymerase II"/>
    <property type="evidence" value="ECO:0007669"/>
    <property type="project" value="TreeGrafter"/>
</dbReference>
<reference evidence="7 8" key="1">
    <citation type="journal article" date="2016" name="Genome Biol. Evol.">
        <title>Divergent and convergent evolution of fungal pathogenicity.</title>
        <authorList>
            <person name="Shang Y."/>
            <person name="Xiao G."/>
            <person name="Zheng P."/>
            <person name="Cen K."/>
            <person name="Zhan S."/>
            <person name="Wang C."/>
        </authorList>
    </citation>
    <scope>NUCLEOTIDE SEQUENCE [LARGE SCALE GENOMIC DNA]</scope>
    <source>
        <strain evidence="7 8">ARSEF 2679</strain>
    </source>
</reference>
<feature type="DNA-binding region" description="Homeobox" evidence="3">
    <location>
        <begin position="61"/>
        <end position="143"/>
    </location>
</feature>
<feature type="compositionally biased region" description="Low complexity" evidence="5">
    <location>
        <begin position="390"/>
        <end position="402"/>
    </location>
</feature>
<dbReference type="SUPFAM" id="SSF46689">
    <property type="entry name" value="Homeodomain-like"/>
    <property type="match status" value="1"/>
</dbReference>
<proteinExistence type="predicted"/>
<evidence type="ECO:0000256" key="3">
    <source>
        <dbReference type="PROSITE-ProRule" id="PRU00108"/>
    </source>
</evidence>
<gene>
    <name evidence="7" type="ORF">ISF_02833</name>
</gene>
<dbReference type="PROSITE" id="PS50071">
    <property type="entry name" value="HOMEOBOX_2"/>
    <property type="match status" value="1"/>
</dbReference>
<feature type="region of interest" description="Disordered" evidence="5">
    <location>
        <begin position="390"/>
        <end position="439"/>
    </location>
</feature>
<feature type="compositionally biased region" description="Polar residues" evidence="5">
    <location>
        <begin position="214"/>
        <end position="230"/>
    </location>
</feature>
<sequence length="555" mass="59973">MTPFTSNNWASWPYTVSDPFAAAAAAYSQVSNTNYPTYMADSMDPYQVHHQRLLNQQMPRTTESKPRLSKEEVEILEAEFQKNHKPNSTTKKALAESMRVDNARINVSSLLVSYTLPIVSTTISANTPKNWFQNRRAREKKEKNIREYEAKQKQEKDKAVADGVSIVGHRKRDLVASSAPFPGSQPASHIRDSSSSPVATPNSTIIDLIKSDGAPSTETTPELVSEASTFDTRKESTRNNTEDKSPEEINDHLSISDASTDALSVSDNELYMPMANRSPSQLLGPEFQSLHAGGARVNPLFSSPMFLGTLETDESRFGGLVDRDISISPTCQLTAGMHLKSPPCIDIATRRNRRPTPLAINAARTGTSGCGLPKSAIDFGKMAETTSFMRRTSSASSSGRVSKPACTPRNMLSMHRSPSSTTGASSMAPPTPDTPIVNNAQGLNDLTLAGPFSLDTKLAGFIAHDPTLSTPPTTPGMVDNMFSMNSVYGMGVSEDYLVNTGLSGLPASYDLAAVSVPGYVNDVSTPVLQVHGAYSQQSGHPFHLGLYSNADWSEA</sequence>
<dbReference type="GO" id="GO:0003677">
    <property type="term" value="F:DNA binding"/>
    <property type="evidence" value="ECO:0007669"/>
    <property type="project" value="UniProtKB-UniRule"/>
</dbReference>
<comment type="subcellular location">
    <subcellularLocation>
        <location evidence="1 3 4">Nucleus</location>
    </subcellularLocation>
</comment>
<dbReference type="SMART" id="SM00389">
    <property type="entry name" value="HOX"/>
    <property type="match status" value="1"/>
</dbReference>
<comment type="caution">
    <text evidence="7">The sequence shown here is derived from an EMBL/GenBank/DDBJ whole genome shotgun (WGS) entry which is preliminary data.</text>
</comment>
<feature type="compositionally biased region" description="Polar residues" evidence="5">
    <location>
        <begin position="416"/>
        <end position="425"/>
    </location>
</feature>
<feature type="compositionally biased region" description="Basic and acidic residues" evidence="5">
    <location>
        <begin position="231"/>
        <end position="251"/>
    </location>
</feature>
<evidence type="ECO:0000313" key="7">
    <source>
        <dbReference type="EMBL" id="OAA69563.1"/>
    </source>
</evidence>
<evidence type="ECO:0000259" key="6">
    <source>
        <dbReference type="PROSITE" id="PS50071"/>
    </source>
</evidence>
<dbReference type="InterPro" id="IPR001356">
    <property type="entry name" value="HD"/>
</dbReference>
<dbReference type="GeneID" id="30019125"/>
<evidence type="ECO:0000256" key="2">
    <source>
        <dbReference type="ARBA" id="ARBA00023242"/>
    </source>
</evidence>
<feature type="compositionally biased region" description="Polar residues" evidence="5">
    <location>
        <begin position="193"/>
        <end position="205"/>
    </location>
</feature>
<dbReference type="InterPro" id="IPR009057">
    <property type="entry name" value="Homeodomain-like_sf"/>
</dbReference>
<protein>
    <submittedName>
        <fullName evidence="7">Homeodomain-related protein</fullName>
    </submittedName>
</protein>
<feature type="domain" description="Homeobox" evidence="6">
    <location>
        <begin position="59"/>
        <end position="142"/>
    </location>
</feature>
<dbReference type="RefSeq" id="XP_018706167.1">
    <property type="nucleotide sequence ID" value="XM_018846439.1"/>
</dbReference>
<dbReference type="PANTHER" id="PTHR24341">
    <property type="entry name" value="HOMEOBOX PROTEIN ENGRAILED"/>
    <property type="match status" value="1"/>
</dbReference>
<name>A0A168B3B1_CORFA</name>
<evidence type="ECO:0000256" key="1">
    <source>
        <dbReference type="ARBA" id="ARBA00004123"/>
    </source>
</evidence>
<dbReference type="EMBL" id="AZHB01000005">
    <property type="protein sequence ID" value="OAA69563.1"/>
    <property type="molecule type" value="Genomic_DNA"/>
</dbReference>
<dbReference type="OrthoDB" id="6159439at2759"/>
<dbReference type="Pfam" id="PF00046">
    <property type="entry name" value="Homeodomain"/>
    <property type="match status" value="1"/>
</dbReference>